<dbReference type="SUPFAM" id="SSF52540">
    <property type="entry name" value="P-loop containing nucleoside triphosphate hydrolases"/>
    <property type="match status" value="1"/>
</dbReference>
<evidence type="ECO:0000259" key="1">
    <source>
        <dbReference type="Pfam" id="PF01656"/>
    </source>
</evidence>
<evidence type="ECO:0000313" key="2">
    <source>
        <dbReference type="EMBL" id="TQL79109.1"/>
    </source>
</evidence>
<name>A0A543B2Q7_9ACTN</name>
<dbReference type="GO" id="GO:0005524">
    <property type="term" value="F:ATP binding"/>
    <property type="evidence" value="ECO:0007669"/>
    <property type="project" value="TreeGrafter"/>
</dbReference>
<proteinExistence type="predicted"/>
<accession>A0A543B2Q7</accession>
<dbReference type="RefSeq" id="WP_142044159.1">
    <property type="nucleotide sequence ID" value="NZ_JBHTGS010000002.1"/>
</dbReference>
<dbReference type="Proteomes" id="UP000317043">
    <property type="component" value="Unassembled WGS sequence"/>
</dbReference>
<comment type="caution">
    <text evidence="2">The sequence shown here is derived from an EMBL/GenBank/DDBJ whole genome shotgun (WGS) entry which is preliminary data.</text>
</comment>
<gene>
    <name evidence="2" type="ORF">FB566_4710</name>
</gene>
<dbReference type="InParanoid" id="A0A543B2Q7"/>
<dbReference type="InterPro" id="IPR050625">
    <property type="entry name" value="ParA/MinD_ATPase"/>
</dbReference>
<dbReference type="GO" id="GO:0009898">
    <property type="term" value="C:cytoplasmic side of plasma membrane"/>
    <property type="evidence" value="ECO:0007669"/>
    <property type="project" value="TreeGrafter"/>
</dbReference>
<dbReference type="GO" id="GO:0016887">
    <property type="term" value="F:ATP hydrolysis activity"/>
    <property type="evidence" value="ECO:0007669"/>
    <property type="project" value="TreeGrafter"/>
</dbReference>
<reference evidence="2 3" key="1">
    <citation type="submission" date="2019-06" db="EMBL/GenBank/DDBJ databases">
        <title>Sequencing the genomes of 1000 actinobacteria strains.</title>
        <authorList>
            <person name="Klenk H.-P."/>
        </authorList>
    </citation>
    <scope>NUCLEOTIDE SEQUENCE [LARGE SCALE GENOMIC DNA]</scope>
    <source>
        <strain evidence="2 3">DSM 45928</strain>
    </source>
</reference>
<dbReference type="InterPro" id="IPR027417">
    <property type="entry name" value="P-loop_NTPase"/>
</dbReference>
<organism evidence="2 3">
    <name type="scientific">Stackebrandtia endophytica</name>
    <dbReference type="NCBI Taxonomy" id="1496996"/>
    <lineage>
        <taxon>Bacteria</taxon>
        <taxon>Bacillati</taxon>
        <taxon>Actinomycetota</taxon>
        <taxon>Actinomycetes</taxon>
        <taxon>Glycomycetales</taxon>
        <taxon>Glycomycetaceae</taxon>
        <taxon>Stackebrandtia</taxon>
    </lineage>
</organism>
<dbReference type="Gene3D" id="3.40.50.300">
    <property type="entry name" value="P-loop containing nucleotide triphosphate hydrolases"/>
    <property type="match status" value="1"/>
</dbReference>
<feature type="domain" description="CobQ/CobB/MinD/ParA nucleotide binding" evidence="1">
    <location>
        <begin position="7"/>
        <end position="139"/>
    </location>
</feature>
<dbReference type="PANTHER" id="PTHR43384:SF15">
    <property type="entry name" value="ATP-BINDING PROTEIN"/>
    <property type="match status" value="1"/>
</dbReference>
<protein>
    <submittedName>
        <fullName evidence="2">CO dehydrogenase maturation factor</fullName>
    </submittedName>
</protein>
<dbReference type="PANTHER" id="PTHR43384">
    <property type="entry name" value="SEPTUM SITE-DETERMINING PROTEIN MIND HOMOLOG, CHLOROPLASTIC-RELATED"/>
    <property type="match status" value="1"/>
</dbReference>
<dbReference type="OrthoDB" id="5192271at2"/>
<dbReference type="GO" id="GO:0005829">
    <property type="term" value="C:cytosol"/>
    <property type="evidence" value="ECO:0007669"/>
    <property type="project" value="TreeGrafter"/>
</dbReference>
<dbReference type="EMBL" id="VFOW01000001">
    <property type="protein sequence ID" value="TQL79109.1"/>
    <property type="molecule type" value="Genomic_DNA"/>
</dbReference>
<dbReference type="AlphaFoldDB" id="A0A543B2Q7"/>
<dbReference type="InterPro" id="IPR002586">
    <property type="entry name" value="CobQ/CobB/MinD/ParA_Nub-bd_dom"/>
</dbReference>
<dbReference type="GO" id="GO:0051782">
    <property type="term" value="P:negative regulation of cell division"/>
    <property type="evidence" value="ECO:0007669"/>
    <property type="project" value="TreeGrafter"/>
</dbReference>
<evidence type="ECO:0000313" key="3">
    <source>
        <dbReference type="Proteomes" id="UP000317043"/>
    </source>
</evidence>
<sequence>MKIAFVGKGGSGKTTMAALFARRAVNVGRSVLAIDADINQHLAAALGMPAERLPVLPMLGERLPWIKEYLRGDNPRIASADAMLKTTPPGRGSRLIRLTADDVLLGEVTTPVAGLRLGVTGGFAETDLGVACYHSKVGAVELMLNHLVDGGGEYVVVDMVAGAEAFASGMFTRFDRTFLVCEPTVRSVGVYHQYAGYAADYRVPISVIGNKIDEPGDVDFLREHVGDALFGWCSRSSYVKSAERGDVAPIETLESDNLAVVDAARRLVDETEKDLVKFTEQARLFHRRNAEAWGNDRSGTDLIGQIDPEFVMPAAQDLSSLVG</sequence>
<keyword evidence="3" id="KW-1185">Reference proteome</keyword>
<dbReference type="Pfam" id="PF01656">
    <property type="entry name" value="CbiA"/>
    <property type="match status" value="1"/>
</dbReference>